<organism evidence="2 3">
    <name type="scientific">Streptomyces bluensis</name>
    <dbReference type="NCBI Taxonomy" id="33897"/>
    <lineage>
        <taxon>Bacteria</taxon>
        <taxon>Bacillati</taxon>
        <taxon>Actinomycetota</taxon>
        <taxon>Actinomycetes</taxon>
        <taxon>Kitasatosporales</taxon>
        <taxon>Streptomycetaceae</taxon>
        <taxon>Streptomyces</taxon>
    </lineage>
</organism>
<proteinExistence type="predicted"/>
<protein>
    <submittedName>
        <fullName evidence="2">Uncharacterized protein</fullName>
    </submittedName>
</protein>
<gene>
    <name evidence="2" type="ORF">ACFY1D_04015</name>
</gene>
<comment type="caution">
    <text evidence="2">The sequence shown here is derived from an EMBL/GenBank/DDBJ whole genome shotgun (WGS) entry which is preliminary data.</text>
</comment>
<evidence type="ECO:0000256" key="1">
    <source>
        <dbReference type="SAM" id="MobiDB-lite"/>
    </source>
</evidence>
<sequence>MRTPEILGRLAAITKEADARRRAVAERPQPKQPTDAIGPADQQQHTPRPDPGRGAAPDR</sequence>
<feature type="compositionally biased region" description="Basic and acidic residues" evidence="1">
    <location>
        <begin position="47"/>
        <end position="59"/>
    </location>
</feature>
<feature type="compositionally biased region" description="Basic and acidic residues" evidence="1">
    <location>
        <begin position="15"/>
        <end position="29"/>
    </location>
</feature>
<feature type="region of interest" description="Disordered" evidence="1">
    <location>
        <begin position="1"/>
        <end position="59"/>
    </location>
</feature>
<accession>A0ABW6UB05</accession>
<evidence type="ECO:0000313" key="3">
    <source>
        <dbReference type="Proteomes" id="UP001602058"/>
    </source>
</evidence>
<keyword evidence="3" id="KW-1185">Reference proteome</keyword>
<dbReference type="EMBL" id="JBIAWJ010000001">
    <property type="protein sequence ID" value="MFF4520620.1"/>
    <property type="molecule type" value="Genomic_DNA"/>
</dbReference>
<dbReference type="RefSeq" id="WP_351081639.1">
    <property type="nucleotide sequence ID" value="NZ_JBEOZG010000013.1"/>
</dbReference>
<name>A0ABW6UB05_9ACTN</name>
<evidence type="ECO:0000313" key="2">
    <source>
        <dbReference type="EMBL" id="MFF4520620.1"/>
    </source>
</evidence>
<reference evidence="2 3" key="1">
    <citation type="submission" date="2024-10" db="EMBL/GenBank/DDBJ databases">
        <title>The Natural Products Discovery Center: Release of the First 8490 Sequenced Strains for Exploring Actinobacteria Biosynthetic Diversity.</title>
        <authorList>
            <person name="Kalkreuter E."/>
            <person name="Kautsar S.A."/>
            <person name="Yang D."/>
            <person name="Bader C.D."/>
            <person name="Teijaro C.N."/>
            <person name="Fluegel L."/>
            <person name="Davis C.M."/>
            <person name="Simpson J.R."/>
            <person name="Lauterbach L."/>
            <person name="Steele A.D."/>
            <person name="Gui C."/>
            <person name="Meng S."/>
            <person name="Li G."/>
            <person name="Viehrig K."/>
            <person name="Ye F."/>
            <person name="Su P."/>
            <person name="Kiefer A.F."/>
            <person name="Nichols A."/>
            <person name="Cepeda A.J."/>
            <person name="Yan W."/>
            <person name="Fan B."/>
            <person name="Jiang Y."/>
            <person name="Adhikari A."/>
            <person name="Zheng C.-J."/>
            <person name="Schuster L."/>
            <person name="Cowan T.M."/>
            <person name="Smanski M.J."/>
            <person name="Chevrette M.G."/>
            <person name="De Carvalho L.P.S."/>
            <person name="Shen B."/>
        </authorList>
    </citation>
    <scope>NUCLEOTIDE SEQUENCE [LARGE SCALE GENOMIC DNA]</scope>
    <source>
        <strain evidence="2 3">NPDC001390</strain>
    </source>
</reference>
<dbReference type="Proteomes" id="UP001602058">
    <property type="component" value="Unassembled WGS sequence"/>
</dbReference>